<keyword evidence="1" id="KW-0732">Signal</keyword>
<keyword evidence="3" id="KW-1185">Reference proteome</keyword>
<accession>A0ABY9Q7I2</accession>
<sequence>MLKKLAAFLAVFVMAFGVFFTSQTYAYTQFGPASWRTEDGKYELTLKTTSTDNDVYVVIWDLYRVSYSTGKAVPYWTEELKVRLCNASMGNCTSFKNLTDPLGHSAFGAIFTNMKPGTFYVDIRDPDPGYYYKGLIRATVQNAY</sequence>
<organism evidence="2 3">
    <name type="scientific">Geobacillus thermodenitrificans</name>
    <dbReference type="NCBI Taxonomy" id="33940"/>
    <lineage>
        <taxon>Bacteria</taxon>
        <taxon>Bacillati</taxon>
        <taxon>Bacillota</taxon>
        <taxon>Bacilli</taxon>
        <taxon>Bacillales</taxon>
        <taxon>Anoxybacillaceae</taxon>
        <taxon>Geobacillus</taxon>
    </lineage>
</organism>
<dbReference type="Proteomes" id="UP001297580">
    <property type="component" value="Chromosome"/>
</dbReference>
<dbReference type="RefSeq" id="WP_236934320.1">
    <property type="nucleotide sequence ID" value="NZ_CP133461.1"/>
</dbReference>
<evidence type="ECO:0000313" key="2">
    <source>
        <dbReference type="EMBL" id="WMV74874.1"/>
    </source>
</evidence>
<feature type="chain" id="PRO_5047156170" evidence="1">
    <location>
        <begin position="27"/>
        <end position="144"/>
    </location>
</feature>
<evidence type="ECO:0000256" key="1">
    <source>
        <dbReference type="SAM" id="SignalP"/>
    </source>
</evidence>
<proteinExistence type="predicted"/>
<reference evidence="2 3" key="1">
    <citation type="submission" date="2023-08" db="EMBL/GenBank/DDBJ databases">
        <title>Complete genome sequence of Geobacillus thermodenitrificans K1041, a genetically tractable strain representative of the genus Geobacillus.</title>
        <authorList>
            <person name="Kani S."/>
            <person name="Suzuki H."/>
        </authorList>
    </citation>
    <scope>NUCLEOTIDE SEQUENCE [LARGE SCALE GENOMIC DNA]</scope>
    <source>
        <strain evidence="2 3">K1041</strain>
    </source>
</reference>
<feature type="signal peptide" evidence="1">
    <location>
        <begin position="1"/>
        <end position="26"/>
    </location>
</feature>
<evidence type="ECO:0000313" key="3">
    <source>
        <dbReference type="Proteomes" id="UP001297580"/>
    </source>
</evidence>
<name>A0ABY9Q7I2_GEOTD</name>
<gene>
    <name evidence="2" type="ORF">HSX42_11265</name>
</gene>
<dbReference type="EMBL" id="CP133461">
    <property type="protein sequence ID" value="WMV74874.1"/>
    <property type="molecule type" value="Genomic_DNA"/>
</dbReference>
<protein>
    <submittedName>
        <fullName evidence="2">Uncharacterized protein</fullName>
    </submittedName>
</protein>